<evidence type="ECO:0000313" key="10">
    <source>
        <dbReference type="Proteomes" id="UP000637695"/>
    </source>
</evidence>
<keyword evidence="10" id="KW-1185">Reference proteome</keyword>
<evidence type="ECO:0000256" key="7">
    <source>
        <dbReference type="RuleBase" id="RU363032"/>
    </source>
</evidence>
<comment type="similarity">
    <text evidence="7">Belongs to the binding-protein-dependent transport system permease family.</text>
</comment>
<dbReference type="GO" id="GO:0005524">
    <property type="term" value="F:ATP binding"/>
    <property type="evidence" value="ECO:0007669"/>
    <property type="project" value="UniProtKB-KW"/>
</dbReference>
<evidence type="ECO:0000313" key="9">
    <source>
        <dbReference type="EMBL" id="GGJ12747.1"/>
    </source>
</evidence>
<dbReference type="RefSeq" id="WP_188883195.1">
    <property type="nucleotide sequence ID" value="NZ_BMOY01000047.1"/>
</dbReference>
<dbReference type="EMBL" id="BMOY01000047">
    <property type="protein sequence ID" value="GGJ12747.1"/>
    <property type="molecule type" value="Genomic_DNA"/>
</dbReference>
<dbReference type="SUPFAM" id="SSF161098">
    <property type="entry name" value="MetI-like"/>
    <property type="match status" value="1"/>
</dbReference>
<proteinExistence type="inferred from homology"/>
<keyword evidence="5 7" id="KW-1133">Transmembrane helix</keyword>
<reference evidence="9" key="2">
    <citation type="submission" date="2020-09" db="EMBL/GenBank/DDBJ databases">
        <authorList>
            <person name="Sun Q."/>
            <person name="Ohkuma M."/>
        </authorList>
    </citation>
    <scope>NUCLEOTIDE SEQUENCE</scope>
    <source>
        <strain evidence="9">JCM 18487</strain>
    </source>
</reference>
<evidence type="ECO:0000256" key="4">
    <source>
        <dbReference type="ARBA" id="ARBA00022692"/>
    </source>
</evidence>
<reference evidence="9" key="1">
    <citation type="journal article" date="2014" name="Int. J. Syst. Evol. Microbiol.">
        <title>Complete genome sequence of Corynebacterium casei LMG S-19264T (=DSM 44701T), isolated from a smear-ripened cheese.</title>
        <authorList>
            <consortium name="US DOE Joint Genome Institute (JGI-PGF)"/>
            <person name="Walter F."/>
            <person name="Albersmeier A."/>
            <person name="Kalinowski J."/>
            <person name="Ruckert C."/>
        </authorList>
    </citation>
    <scope>NUCLEOTIDE SEQUENCE</scope>
    <source>
        <strain evidence="9">JCM 18487</strain>
    </source>
</reference>
<dbReference type="InterPro" id="IPR000515">
    <property type="entry name" value="MetI-like"/>
</dbReference>
<keyword evidence="6 7" id="KW-0472">Membrane</keyword>
<evidence type="ECO:0000256" key="5">
    <source>
        <dbReference type="ARBA" id="ARBA00022989"/>
    </source>
</evidence>
<keyword evidence="9" id="KW-0067">ATP-binding</keyword>
<dbReference type="Pfam" id="PF00528">
    <property type="entry name" value="BPD_transp_1"/>
    <property type="match status" value="1"/>
</dbReference>
<feature type="transmembrane region" description="Helical" evidence="7">
    <location>
        <begin position="66"/>
        <end position="85"/>
    </location>
</feature>
<sequence length="262" mass="28762">MGGMTWVRRYLPPALIFIGFLILWQAVCVLGRIPPYLIPTPVQVFWAIIVHWSTLWDATWITLESAFFGFLLSIVIGVAVAFIMSQAKWIERSLYPYAILLQTVPIVAVAPLVIIWVGAGMRAIVVIAFLIAVFPIISNTNFGFLSTDQNLISLVKMYNRSRWMMAVKVRFPSALPQMFAGLKISAGLAVIGAIVGQFVAGMGGSTGGLGYLITETSQNLQMDYLFAAVFASAVLGIFHFGLVNLISTLCIGRWHESALVKD</sequence>
<evidence type="ECO:0000256" key="2">
    <source>
        <dbReference type="ARBA" id="ARBA00022448"/>
    </source>
</evidence>
<dbReference type="GO" id="GO:0005886">
    <property type="term" value="C:plasma membrane"/>
    <property type="evidence" value="ECO:0007669"/>
    <property type="project" value="UniProtKB-SubCell"/>
</dbReference>
<dbReference type="AlphaFoldDB" id="A0A917NN68"/>
<feature type="transmembrane region" description="Helical" evidence="7">
    <location>
        <begin position="123"/>
        <end position="144"/>
    </location>
</feature>
<dbReference type="CDD" id="cd06261">
    <property type="entry name" value="TM_PBP2"/>
    <property type="match status" value="1"/>
</dbReference>
<dbReference type="Proteomes" id="UP000637695">
    <property type="component" value="Unassembled WGS sequence"/>
</dbReference>
<dbReference type="PROSITE" id="PS50928">
    <property type="entry name" value="ABC_TM1"/>
    <property type="match status" value="1"/>
</dbReference>
<dbReference type="PANTHER" id="PTHR30151">
    <property type="entry name" value="ALKANE SULFONATE ABC TRANSPORTER-RELATED, MEMBRANE SUBUNIT"/>
    <property type="match status" value="1"/>
</dbReference>
<feature type="transmembrane region" description="Helical" evidence="7">
    <location>
        <begin position="180"/>
        <end position="204"/>
    </location>
</feature>
<dbReference type="PANTHER" id="PTHR30151:SF41">
    <property type="entry name" value="ABC TRANSPORTER PERMEASE PROTEIN"/>
    <property type="match status" value="1"/>
</dbReference>
<evidence type="ECO:0000256" key="6">
    <source>
        <dbReference type="ARBA" id="ARBA00023136"/>
    </source>
</evidence>
<evidence type="ECO:0000256" key="3">
    <source>
        <dbReference type="ARBA" id="ARBA00022475"/>
    </source>
</evidence>
<accession>A0A917NN68</accession>
<feature type="transmembrane region" description="Helical" evidence="7">
    <location>
        <begin position="12"/>
        <end position="30"/>
    </location>
</feature>
<comment type="subcellular location">
    <subcellularLocation>
        <location evidence="1 7">Cell membrane</location>
        <topology evidence="1 7">Multi-pass membrane protein</topology>
    </subcellularLocation>
</comment>
<evidence type="ECO:0000256" key="1">
    <source>
        <dbReference type="ARBA" id="ARBA00004651"/>
    </source>
</evidence>
<protein>
    <submittedName>
        <fullName evidence="9">ABC transporter ATP-binding protein</fullName>
    </submittedName>
</protein>
<dbReference type="GO" id="GO:0055085">
    <property type="term" value="P:transmembrane transport"/>
    <property type="evidence" value="ECO:0007669"/>
    <property type="project" value="InterPro"/>
</dbReference>
<organism evidence="9 10">
    <name type="scientific">Alicyclobacillus cellulosilyticus</name>
    <dbReference type="NCBI Taxonomy" id="1003997"/>
    <lineage>
        <taxon>Bacteria</taxon>
        <taxon>Bacillati</taxon>
        <taxon>Bacillota</taxon>
        <taxon>Bacilli</taxon>
        <taxon>Bacillales</taxon>
        <taxon>Alicyclobacillaceae</taxon>
        <taxon>Alicyclobacillus</taxon>
    </lineage>
</organism>
<keyword evidence="4 7" id="KW-0812">Transmembrane</keyword>
<comment type="caution">
    <text evidence="9">The sequence shown here is derived from an EMBL/GenBank/DDBJ whole genome shotgun (WGS) entry which is preliminary data.</text>
</comment>
<name>A0A917NN68_9BACL</name>
<gene>
    <name evidence="9" type="ORF">GCM10010885_22590</name>
</gene>
<evidence type="ECO:0000259" key="8">
    <source>
        <dbReference type="PROSITE" id="PS50928"/>
    </source>
</evidence>
<keyword evidence="2 7" id="KW-0813">Transport</keyword>
<keyword evidence="9" id="KW-0547">Nucleotide-binding</keyword>
<keyword evidence="3" id="KW-1003">Cell membrane</keyword>
<feature type="transmembrane region" description="Helical" evidence="7">
    <location>
        <begin position="224"/>
        <end position="246"/>
    </location>
</feature>
<dbReference type="InterPro" id="IPR035906">
    <property type="entry name" value="MetI-like_sf"/>
</dbReference>
<feature type="transmembrane region" description="Helical" evidence="7">
    <location>
        <begin position="97"/>
        <end position="117"/>
    </location>
</feature>
<feature type="domain" description="ABC transmembrane type-1" evidence="8">
    <location>
        <begin position="59"/>
        <end position="247"/>
    </location>
</feature>
<dbReference type="Gene3D" id="1.10.3720.10">
    <property type="entry name" value="MetI-like"/>
    <property type="match status" value="1"/>
</dbReference>